<dbReference type="PANTHER" id="PTHR30093">
    <property type="entry name" value="GENERAL SECRETION PATHWAY PROTEIN G"/>
    <property type="match status" value="1"/>
</dbReference>
<dbReference type="InterPro" id="IPR045584">
    <property type="entry name" value="Pilin-like"/>
</dbReference>
<evidence type="ECO:0000313" key="2">
    <source>
        <dbReference type="Proteomes" id="UP001238163"/>
    </source>
</evidence>
<sequence>MKNKRFTLVELLVVIAIIAILAAMLLPATQKALARADQAACANNLRQLGVAEASFAADNESRICPDNDITADSWIPHLYHYVQEKEVFLCSLGEIQADATFDPDDKGNITFPVSYVANRGVHIVTTTMKDALKKYICNRPSQTASFGPIGQGKAWGVSSVLNDLAVLGNYIEFERHGVNEASNYLFVDGHVTGITKKAFIAEAQTNYILKGYWTIWPEP</sequence>
<comment type="caution">
    <text evidence="1">The sequence shown here is derived from an EMBL/GenBank/DDBJ whole genome shotgun (WGS) entry which is preliminary data.</text>
</comment>
<dbReference type="EMBL" id="JAUSVL010000001">
    <property type="protein sequence ID" value="MDQ0291071.1"/>
    <property type="molecule type" value="Genomic_DNA"/>
</dbReference>
<protein>
    <submittedName>
        <fullName evidence="1">Prepilin-type N-terminal cleavage/methylation domain-containing protein/prepilin-type processing-associated H-X9-DG protein</fullName>
    </submittedName>
</protein>
<dbReference type="InterPro" id="IPR012902">
    <property type="entry name" value="N_methyl_site"/>
</dbReference>
<gene>
    <name evidence="1" type="ORF">J3R75_003178</name>
</gene>
<proteinExistence type="predicted"/>
<dbReference type="Gene3D" id="3.30.700.10">
    <property type="entry name" value="Glycoprotein, Type 4 Pilin"/>
    <property type="match status" value="1"/>
</dbReference>
<dbReference type="SUPFAM" id="SSF54523">
    <property type="entry name" value="Pili subunits"/>
    <property type="match status" value="1"/>
</dbReference>
<accession>A0AAE4APY6</accession>
<dbReference type="RefSeq" id="WP_307263326.1">
    <property type="nucleotide sequence ID" value="NZ_JAUSVL010000001.1"/>
</dbReference>
<evidence type="ECO:0000313" key="1">
    <source>
        <dbReference type="EMBL" id="MDQ0291071.1"/>
    </source>
</evidence>
<organism evidence="1 2">
    <name type="scientific">Oligosphaera ethanolica</name>
    <dbReference type="NCBI Taxonomy" id="760260"/>
    <lineage>
        <taxon>Bacteria</taxon>
        <taxon>Pseudomonadati</taxon>
        <taxon>Lentisphaerota</taxon>
        <taxon>Oligosphaeria</taxon>
        <taxon>Oligosphaerales</taxon>
        <taxon>Oligosphaeraceae</taxon>
        <taxon>Oligosphaera</taxon>
    </lineage>
</organism>
<dbReference type="PANTHER" id="PTHR30093:SF2">
    <property type="entry name" value="TYPE II SECRETION SYSTEM PROTEIN H"/>
    <property type="match status" value="1"/>
</dbReference>
<keyword evidence="2" id="KW-1185">Reference proteome</keyword>
<dbReference type="NCBIfam" id="TIGR02532">
    <property type="entry name" value="IV_pilin_GFxxxE"/>
    <property type="match status" value="1"/>
</dbReference>
<dbReference type="Proteomes" id="UP001238163">
    <property type="component" value="Unassembled WGS sequence"/>
</dbReference>
<name>A0AAE4APY6_9BACT</name>
<reference evidence="1" key="1">
    <citation type="submission" date="2023-07" db="EMBL/GenBank/DDBJ databases">
        <title>Genomic Encyclopedia of Type Strains, Phase IV (KMG-IV): sequencing the most valuable type-strain genomes for metagenomic binning, comparative biology and taxonomic classification.</title>
        <authorList>
            <person name="Goeker M."/>
        </authorList>
    </citation>
    <scope>NUCLEOTIDE SEQUENCE</scope>
    <source>
        <strain evidence="1">DSM 24202</strain>
    </source>
</reference>
<dbReference type="AlphaFoldDB" id="A0AAE4APY6"/>